<dbReference type="EMBL" id="AP024814">
    <property type="protein sequence ID" value="BCZ17884.1"/>
    <property type="molecule type" value="Genomic_DNA"/>
</dbReference>
<name>A0ABN6I5Q6_9HELI</name>
<sequence length="434" mass="49486">MILYATEQYYPLQTGLASADYGLTYALAKAGHKVYCITSNTYANKPLNRSGKTHKVKSGSLERMAIEIAPNLFVLEFAIYPGNPHCQMWQGEVQAYQDFVKNFACDLSITSAILTWTSDYVLDLLPTLQAKRKVLRLHGEWALMHGTPKSLKFALKDWIKRLCYSPERYKMGSYVPWLRSKLKATLKDYDCVFFLHKRSHAHDYLKPYCKCVKMLPNGVFEKDICPPKTLEAALKSTIHNPQSTIHNPQSTIHNPQSTTASLLNSPYLLNVSNYYKEKGQDFVLQGYYLSQTQIPLVFVGALEQGTTLSDLKQLKAQLDHTHGSKEVYFLCQVDRGGVLELFKNATLFLHASHEECFPMVILESMQFGVPFLCTDVGNVRDLCAQLIVRTPQEMAEKIDTLLGDPDHYNATAKELHQTIQEYTYERIIERLFEV</sequence>
<dbReference type="CDD" id="cd03801">
    <property type="entry name" value="GT4_PimA-like"/>
    <property type="match status" value="1"/>
</dbReference>
<dbReference type="PANTHER" id="PTHR12526:SF637">
    <property type="entry name" value="GLYCOSYLTRANSFERASE EPSF-RELATED"/>
    <property type="match status" value="1"/>
</dbReference>
<feature type="domain" description="Glycosyl transferase family 1" evidence="1">
    <location>
        <begin position="264"/>
        <end position="413"/>
    </location>
</feature>
<gene>
    <name evidence="2" type="ORF">NHP190003_11660</name>
</gene>
<accession>A0ABN6I5Q6</accession>
<organism evidence="2 3">
    <name type="scientific">Helicobacter gastrocanis</name>
    <dbReference type="NCBI Taxonomy" id="2849641"/>
    <lineage>
        <taxon>Bacteria</taxon>
        <taxon>Pseudomonadati</taxon>
        <taxon>Campylobacterota</taxon>
        <taxon>Epsilonproteobacteria</taxon>
        <taxon>Campylobacterales</taxon>
        <taxon>Helicobacteraceae</taxon>
        <taxon>Helicobacter</taxon>
    </lineage>
</organism>
<proteinExistence type="predicted"/>
<dbReference type="RefSeq" id="WP_260320539.1">
    <property type="nucleotide sequence ID" value="NZ_AP024814.1"/>
</dbReference>
<reference evidence="2 3" key="1">
    <citation type="submission" date="2021-07" db="EMBL/GenBank/DDBJ databases">
        <title>Novel Helicobacter sp. Isolated from a dog.</title>
        <authorList>
            <person name="Rimbara E."/>
            <person name="Suzuki M."/>
        </authorList>
    </citation>
    <scope>NUCLEOTIDE SEQUENCE [LARGE SCALE GENOMIC DNA]</scope>
    <source>
        <strain evidence="3">NHP19-003</strain>
    </source>
</reference>
<dbReference type="PANTHER" id="PTHR12526">
    <property type="entry name" value="GLYCOSYLTRANSFERASE"/>
    <property type="match status" value="1"/>
</dbReference>
<evidence type="ECO:0000313" key="2">
    <source>
        <dbReference type="EMBL" id="BCZ17884.1"/>
    </source>
</evidence>
<dbReference type="Pfam" id="PF00534">
    <property type="entry name" value="Glycos_transf_1"/>
    <property type="match status" value="1"/>
</dbReference>
<keyword evidence="3" id="KW-1185">Reference proteome</keyword>
<dbReference type="Gene3D" id="3.40.50.2000">
    <property type="entry name" value="Glycogen Phosphorylase B"/>
    <property type="match status" value="1"/>
</dbReference>
<evidence type="ECO:0000313" key="3">
    <source>
        <dbReference type="Proteomes" id="UP000826775"/>
    </source>
</evidence>
<dbReference type="SUPFAM" id="SSF53756">
    <property type="entry name" value="UDP-Glycosyltransferase/glycogen phosphorylase"/>
    <property type="match status" value="1"/>
</dbReference>
<dbReference type="InterPro" id="IPR001296">
    <property type="entry name" value="Glyco_trans_1"/>
</dbReference>
<dbReference type="Proteomes" id="UP000826775">
    <property type="component" value="Chromosome"/>
</dbReference>
<evidence type="ECO:0000259" key="1">
    <source>
        <dbReference type="Pfam" id="PF00534"/>
    </source>
</evidence>
<protein>
    <recommendedName>
        <fullName evidence="1">Glycosyl transferase family 1 domain-containing protein</fullName>
    </recommendedName>
</protein>